<keyword evidence="8" id="KW-0325">Glycoprotein</keyword>
<evidence type="ECO:0000259" key="10">
    <source>
        <dbReference type="Pfam" id="PF08263"/>
    </source>
</evidence>
<evidence type="ECO:0000256" key="9">
    <source>
        <dbReference type="SAM" id="SignalP"/>
    </source>
</evidence>
<dbReference type="InterPro" id="IPR055414">
    <property type="entry name" value="LRR_R13L4/SHOC2-like"/>
</dbReference>
<dbReference type="PANTHER" id="PTHR48063:SF98">
    <property type="entry name" value="LRR RECEPTOR-LIKE SERINE_THREONINE-PROTEIN KINASE FLS2"/>
    <property type="match status" value="1"/>
</dbReference>
<feature type="signal peptide" evidence="9">
    <location>
        <begin position="1"/>
        <end position="27"/>
    </location>
</feature>
<evidence type="ECO:0000313" key="13">
    <source>
        <dbReference type="Proteomes" id="UP000834106"/>
    </source>
</evidence>
<dbReference type="SUPFAM" id="SSF52058">
    <property type="entry name" value="L domain-like"/>
    <property type="match status" value="1"/>
</dbReference>
<dbReference type="PANTHER" id="PTHR48063">
    <property type="entry name" value="LRR RECEPTOR-LIKE KINASE"/>
    <property type="match status" value="1"/>
</dbReference>
<accession>A0AAD2E426</accession>
<keyword evidence="3" id="KW-0812">Transmembrane</keyword>
<dbReference type="Gene3D" id="3.80.10.10">
    <property type="entry name" value="Ribonuclease Inhibitor"/>
    <property type="match status" value="4"/>
</dbReference>
<keyword evidence="7" id="KW-0472">Membrane</keyword>
<feature type="domain" description="Leucine-rich repeat-containing N-terminal plant-type" evidence="10">
    <location>
        <begin position="40"/>
        <end position="81"/>
    </location>
</feature>
<evidence type="ECO:0000256" key="6">
    <source>
        <dbReference type="ARBA" id="ARBA00022989"/>
    </source>
</evidence>
<organism evidence="12 13">
    <name type="scientific">Fraxinus pennsylvanica</name>
    <dbReference type="NCBI Taxonomy" id="56036"/>
    <lineage>
        <taxon>Eukaryota</taxon>
        <taxon>Viridiplantae</taxon>
        <taxon>Streptophyta</taxon>
        <taxon>Embryophyta</taxon>
        <taxon>Tracheophyta</taxon>
        <taxon>Spermatophyta</taxon>
        <taxon>Magnoliopsida</taxon>
        <taxon>eudicotyledons</taxon>
        <taxon>Gunneridae</taxon>
        <taxon>Pentapetalae</taxon>
        <taxon>asterids</taxon>
        <taxon>lamiids</taxon>
        <taxon>Lamiales</taxon>
        <taxon>Oleaceae</taxon>
        <taxon>Oleeae</taxon>
        <taxon>Fraxinus</taxon>
    </lineage>
</organism>
<dbReference type="Pfam" id="PF13855">
    <property type="entry name" value="LRR_8"/>
    <property type="match status" value="1"/>
</dbReference>
<evidence type="ECO:0000256" key="2">
    <source>
        <dbReference type="ARBA" id="ARBA00022614"/>
    </source>
</evidence>
<keyword evidence="4 9" id="KW-0732">Signal</keyword>
<dbReference type="Pfam" id="PF08263">
    <property type="entry name" value="LRRNT_2"/>
    <property type="match status" value="1"/>
</dbReference>
<evidence type="ECO:0000256" key="1">
    <source>
        <dbReference type="ARBA" id="ARBA00004479"/>
    </source>
</evidence>
<dbReference type="InterPro" id="IPR046956">
    <property type="entry name" value="RLP23-like"/>
</dbReference>
<dbReference type="Pfam" id="PF00560">
    <property type="entry name" value="LRR_1"/>
    <property type="match status" value="3"/>
</dbReference>
<evidence type="ECO:0000259" key="11">
    <source>
        <dbReference type="Pfam" id="PF23598"/>
    </source>
</evidence>
<dbReference type="InterPro" id="IPR032675">
    <property type="entry name" value="LRR_dom_sf"/>
</dbReference>
<feature type="domain" description="Disease resistance R13L4/SHOC-2-like LRR" evidence="11">
    <location>
        <begin position="107"/>
        <end position="296"/>
    </location>
</feature>
<dbReference type="Proteomes" id="UP000834106">
    <property type="component" value="Chromosome 13"/>
</dbReference>
<sequence>MIVGQKFFQHLQLLVIVLFLSWRATFEHSTGTEVGIKCLEKEREALLKFKDELIDEHGRLSSWGSEKYKKDCCKWRGVTCDNQTNHIVELDLCDMALRGNVSISLLEIQHLEYLDLSYNHFEYSKIPQFIGSLGRLQHLYLDGSNFSGEIPHHLGNLSELNSLGLSSFHGSLTSTSLDWLSRLNSLNYLYMRSVNLTMATDWLQTITKLTKLQRLELYSCNLSMVLTPSPFNASNSLSDFRLSGNEFSSSWIFPLVFNLSSSLSYLDLRSNKLQGEIPLSLRNMTSLTGLDLSNNQFTGEEPHLALPSSLSYLYLSDNMFTGTVTQCIGSLSKLEDVDISSNNFEDVITESLFFNLSHLGMLDLSYNQGISFNISSGWNPHFQLTDVFLSRCKVGPHFPIWLRTQKRLEYLDISNAEISDTFPDWFPKSSPKLWALNVSHNNFHGVLPDLSSNFSRFEFTDLSFNHFNGSLPILPPNGSVVDLSSNEFSGSITNLCNETSCYWHFLDLSNNLLSGQLPDCFANLPNLQYLNLAHNNFSGKIPSLNTVSYTRGQENPNSN</sequence>
<feature type="chain" id="PRO_5041963234" description="Non-specific serine/threonine protein kinase" evidence="9">
    <location>
        <begin position="28"/>
        <end position="559"/>
    </location>
</feature>
<dbReference type="GO" id="GO:0016020">
    <property type="term" value="C:membrane"/>
    <property type="evidence" value="ECO:0007669"/>
    <property type="project" value="UniProtKB-SubCell"/>
</dbReference>
<gene>
    <name evidence="12" type="ORF">FPE_LOCUS21471</name>
</gene>
<dbReference type="EMBL" id="OU503048">
    <property type="protein sequence ID" value="CAI9774041.1"/>
    <property type="molecule type" value="Genomic_DNA"/>
</dbReference>
<evidence type="ECO:0000256" key="3">
    <source>
        <dbReference type="ARBA" id="ARBA00022692"/>
    </source>
</evidence>
<keyword evidence="13" id="KW-1185">Reference proteome</keyword>
<evidence type="ECO:0000256" key="8">
    <source>
        <dbReference type="ARBA" id="ARBA00023180"/>
    </source>
</evidence>
<keyword evidence="5" id="KW-0677">Repeat</keyword>
<dbReference type="Pfam" id="PF23598">
    <property type="entry name" value="LRR_14"/>
    <property type="match status" value="1"/>
</dbReference>
<evidence type="ECO:0000256" key="7">
    <source>
        <dbReference type="ARBA" id="ARBA00023136"/>
    </source>
</evidence>
<dbReference type="PROSITE" id="PS51450">
    <property type="entry name" value="LRR"/>
    <property type="match status" value="1"/>
</dbReference>
<evidence type="ECO:0000313" key="12">
    <source>
        <dbReference type="EMBL" id="CAI9774041.1"/>
    </source>
</evidence>
<dbReference type="SUPFAM" id="SSF52047">
    <property type="entry name" value="RNI-like"/>
    <property type="match status" value="1"/>
</dbReference>
<keyword evidence="6" id="KW-1133">Transmembrane helix</keyword>
<evidence type="ECO:0008006" key="14">
    <source>
        <dbReference type="Google" id="ProtNLM"/>
    </source>
</evidence>
<keyword evidence="2" id="KW-0433">Leucine-rich repeat</keyword>
<reference evidence="12" key="1">
    <citation type="submission" date="2023-05" db="EMBL/GenBank/DDBJ databases">
        <authorList>
            <person name="Huff M."/>
        </authorList>
    </citation>
    <scope>NUCLEOTIDE SEQUENCE</scope>
</reference>
<dbReference type="InterPro" id="IPR013210">
    <property type="entry name" value="LRR_N_plant-typ"/>
</dbReference>
<evidence type="ECO:0000256" key="4">
    <source>
        <dbReference type="ARBA" id="ARBA00022729"/>
    </source>
</evidence>
<dbReference type="AlphaFoldDB" id="A0AAD2E426"/>
<name>A0AAD2E426_9LAMI</name>
<dbReference type="InterPro" id="IPR001611">
    <property type="entry name" value="Leu-rich_rpt"/>
</dbReference>
<evidence type="ECO:0000256" key="5">
    <source>
        <dbReference type="ARBA" id="ARBA00022737"/>
    </source>
</evidence>
<comment type="subcellular location">
    <subcellularLocation>
        <location evidence="1">Membrane</location>
        <topology evidence="1">Single-pass type I membrane protein</topology>
    </subcellularLocation>
</comment>
<proteinExistence type="predicted"/>
<protein>
    <recommendedName>
        <fullName evidence="14">Non-specific serine/threonine protein kinase</fullName>
    </recommendedName>
</protein>